<dbReference type="EMBL" id="HBEL01033800">
    <property type="protein sequence ID" value="CAD8419756.1"/>
    <property type="molecule type" value="Transcribed_RNA"/>
</dbReference>
<evidence type="ECO:0000313" key="1">
    <source>
        <dbReference type="EMBL" id="CAD8419756.1"/>
    </source>
</evidence>
<gene>
    <name evidence="1" type="ORF">PINE0816_LOCUS15891</name>
</gene>
<proteinExistence type="predicted"/>
<accession>A0A7S0CCP9</accession>
<sequence length="112" mass="12306">MLCHHGGFDGGPLLTHAEGIKGSTGMVHEILEEGATYRQLTHKIEGLNTPGVLDRINIDCAVDKNDRSSMGRTIVWGMTSISYRRQDNAQRAIPAGDEWQALHVPGTPRNEE</sequence>
<organism evidence="1">
    <name type="scientific">Proboscia inermis</name>
    <dbReference type="NCBI Taxonomy" id="420281"/>
    <lineage>
        <taxon>Eukaryota</taxon>
        <taxon>Sar</taxon>
        <taxon>Stramenopiles</taxon>
        <taxon>Ochrophyta</taxon>
        <taxon>Bacillariophyta</taxon>
        <taxon>Coscinodiscophyceae</taxon>
        <taxon>Rhizosoleniophycidae</taxon>
        <taxon>Rhizosoleniales</taxon>
        <taxon>Rhizosoleniaceae</taxon>
        <taxon>Proboscia</taxon>
    </lineage>
</organism>
<protein>
    <submittedName>
        <fullName evidence="1">Uncharacterized protein</fullName>
    </submittedName>
</protein>
<name>A0A7S0CCP9_9STRA</name>
<dbReference type="AlphaFoldDB" id="A0A7S0CCP9"/>
<reference evidence="1" key="1">
    <citation type="submission" date="2021-01" db="EMBL/GenBank/DDBJ databases">
        <authorList>
            <person name="Corre E."/>
            <person name="Pelletier E."/>
            <person name="Niang G."/>
            <person name="Scheremetjew M."/>
            <person name="Finn R."/>
            <person name="Kale V."/>
            <person name="Holt S."/>
            <person name="Cochrane G."/>
            <person name="Meng A."/>
            <person name="Brown T."/>
            <person name="Cohen L."/>
        </authorList>
    </citation>
    <scope>NUCLEOTIDE SEQUENCE</scope>
    <source>
        <strain evidence="1">CCAP1064/1</strain>
    </source>
</reference>